<organism evidence="7 8">
    <name type="scientific">Suillus discolor</name>
    <dbReference type="NCBI Taxonomy" id="1912936"/>
    <lineage>
        <taxon>Eukaryota</taxon>
        <taxon>Fungi</taxon>
        <taxon>Dikarya</taxon>
        <taxon>Basidiomycota</taxon>
        <taxon>Agaricomycotina</taxon>
        <taxon>Agaricomycetes</taxon>
        <taxon>Agaricomycetidae</taxon>
        <taxon>Boletales</taxon>
        <taxon>Suillineae</taxon>
        <taxon>Suillaceae</taxon>
        <taxon>Suillus</taxon>
    </lineage>
</organism>
<gene>
    <name evidence="7" type="ORF">F5147DRAFT_779766</name>
</gene>
<name>A0A9P7EWI4_9AGAM</name>
<keyword evidence="2" id="KW-0479">Metal-binding</keyword>
<comment type="caution">
    <text evidence="7">The sequence shown here is derived from an EMBL/GenBank/DDBJ whole genome shotgun (WGS) entry which is preliminary data.</text>
</comment>
<evidence type="ECO:0000256" key="3">
    <source>
        <dbReference type="ARBA" id="ARBA00022771"/>
    </source>
</evidence>
<dbReference type="AlphaFoldDB" id="A0A9P7EWI4"/>
<keyword evidence="3" id="KW-0863">Zinc-finger</keyword>
<dbReference type="EMBL" id="JABBWM010000092">
    <property type="protein sequence ID" value="KAG2092146.1"/>
    <property type="molecule type" value="Genomic_DNA"/>
</dbReference>
<dbReference type="GO" id="GO:0008270">
    <property type="term" value="F:zinc ion binding"/>
    <property type="evidence" value="ECO:0007669"/>
    <property type="project" value="UniProtKB-KW"/>
</dbReference>
<feature type="region of interest" description="Disordered" evidence="6">
    <location>
        <begin position="1"/>
        <end position="32"/>
    </location>
</feature>
<dbReference type="InterPro" id="IPR052035">
    <property type="entry name" value="ZnF_BED_domain_contain"/>
</dbReference>
<evidence type="ECO:0000313" key="7">
    <source>
        <dbReference type="EMBL" id="KAG2092146.1"/>
    </source>
</evidence>
<evidence type="ECO:0000256" key="2">
    <source>
        <dbReference type="ARBA" id="ARBA00022723"/>
    </source>
</evidence>
<dbReference type="GO" id="GO:0005634">
    <property type="term" value="C:nucleus"/>
    <property type="evidence" value="ECO:0007669"/>
    <property type="project" value="UniProtKB-SubCell"/>
</dbReference>
<keyword evidence="5" id="KW-0539">Nucleus</keyword>
<dbReference type="PANTHER" id="PTHR46481">
    <property type="entry name" value="ZINC FINGER BED DOMAIN-CONTAINING PROTEIN 4"/>
    <property type="match status" value="1"/>
</dbReference>
<dbReference type="PANTHER" id="PTHR46481:SF10">
    <property type="entry name" value="ZINC FINGER BED DOMAIN-CONTAINING PROTEIN 39"/>
    <property type="match status" value="1"/>
</dbReference>
<comment type="subcellular location">
    <subcellularLocation>
        <location evidence="1">Nucleus</location>
    </subcellularLocation>
</comment>
<reference evidence="7" key="1">
    <citation type="journal article" date="2020" name="New Phytol.">
        <title>Comparative genomics reveals dynamic genome evolution in host specialist ectomycorrhizal fungi.</title>
        <authorList>
            <person name="Lofgren L.A."/>
            <person name="Nguyen N.H."/>
            <person name="Vilgalys R."/>
            <person name="Ruytinx J."/>
            <person name="Liao H.L."/>
            <person name="Branco S."/>
            <person name="Kuo A."/>
            <person name="LaButti K."/>
            <person name="Lipzen A."/>
            <person name="Andreopoulos W."/>
            <person name="Pangilinan J."/>
            <person name="Riley R."/>
            <person name="Hundley H."/>
            <person name="Na H."/>
            <person name="Barry K."/>
            <person name="Grigoriev I.V."/>
            <person name="Stajich J.E."/>
            <person name="Kennedy P.G."/>
        </authorList>
    </citation>
    <scope>NUCLEOTIDE SEQUENCE</scope>
    <source>
        <strain evidence="7">FC423</strain>
    </source>
</reference>
<protein>
    <submittedName>
        <fullName evidence="7">Uncharacterized protein</fullName>
    </submittedName>
</protein>
<evidence type="ECO:0000256" key="1">
    <source>
        <dbReference type="ARBA" id="ARBA00004123"/>
    </source>
</evidence>
<proteinExistence type="predicted"/>
<dbReference type="Proteomes" id="UP000823399">
    <property type="component" value="Unassembled WGS sequence"/>
</dbReference>
<keyword evidence="8" id="KW-1185">Reference proteome</keyword>
<dbReference type="SUPFAM" id="SSF140996">
    <property type="entry name" value="Hermes dimerisation domain"/>
    <property type="match status" value="1"/>
</dbReference>
<evidence type="ECO:0000313" key="8">
    <source>
        <dbReference type="Proteomes" id="UP000823399"/>
    </source>
</evidence>
<dbReference type="OrthoDB" id="2677917at2759"/>
<evidence type="ECO:0000256" key="5">
    <source>
        <dbReference type="ARBA" id="ARBA00023242"/>
    </source>
</evidence>
<keyword evidence="4" id="KW-0862">Zinc</keyword>
<sequence length="229" mass="25791">MHDDPITISSDDEANNDGDMSGANEEQSAEDELKSLMKEWTSPIYALFGPIPVIQEVDKCCVHVFKCSAKGCKVTIRHFLNKKDARSTGNMRKHAKSCWGEEVLQAADDAKSAAEVRATIVASVLRDGSITSAFERKGKGKVTYSHRQHTRTESKAEIVKWVSESLRPYNIVRDRGFQCLMKTGRPEIYIPSPSTISRDVRLVFARTRTRIAKMFKEYKGRLNFTTDAL</sequence>
<evidence type="ECO:0000256" key="6">
    <source>
        <dbReference type="SAM" id="MobiDB-lite"/>
    </source>
</evidence>
<dbReference type="GeneID" id="64704611"/>
<evidence type="ECO:0000256" key="4">
    <source>
        <dbReference type="ARBA" id="ARBA00022833"/>
    </source>
</evidence>
<accession>A0A9P7EWI4</accession>
<dbReference type="RefSeq" id="XP_041286779.1">
    <property type="nucleotide sequence ID" value="XM_041442352.1"/>
</dbReference>